<evidence type="ECO:0000256" key="1">
    <source>
        <dbReference type="SAM" id="MobiDB-lite"/>
    </source>
</evidence>
<protein>
    <submittedName>
        <fullName evidence="2">Uncharacterized protein</fullName>
    </submittedName>
</protein>
<sequence length="111" mass="11515">MPEAPGSCGVRNGDGRPVRDARMADVVTYDAPSPVTALFPRSLMDVREDGVVSSGEARRNPRHKSGGGGRSAGFLGGGGLARTLLLAGSRAGPPFLHTARGACGVPVFKWW</sequence>
<keyword evidence="4" id="KW-1185">Reference proteome</keyword>
<accession>A0ABP6TX89</accession>
<reference evidence="2" key="1">
    <citation type="journal article" date="2014" name="Int. J. Syst. Evol. Microbiol.">
        <title>Complete genome of a new Firmicutes species belonging to the dominant human colonic microbiota ('Ruminococcus bicirculans') reveals two chromosomes and a selective capacity to utilize plant glucans.</title>
        <authorList>
            <consortium name="NISC Comparative Sequencing Program"/>
            <person name="Wegmann U."/>
            <person name="Louis P."/>
            <person name="Goesmann A."/>
            <person name="Henrissat B."/>
            <person name="Duncan S.H."/>
            <person name="Flint H.J."/>
        </authorList>
    </citation>
    <scope>NUCLEOTIDE SEQUENCE</scope>
    <source>
        <strain evidence="2">JCM 4816</strain>
    </source>
</reference>
<reference evidence="2" key="3">
    <citation type="submission" date="2023-12" db="EMBL/GenBank/DDBJ databases">
        <authorList>
            <person name="Sun Q."/>
            <person name="Inoue M."/>
        </authorList>
    </citation>
    <scope>NUCLEOTIDE SEQUENCE</scope>
    <source>
        <strain evidence="2">JCM 4816</strain>
    </source>
</reference>
<feature type="region of interest" description="Disordered" evidence="1">
    <location>
        <begin position="49"/>
        <end position="73"/>
    </location>
</feature>
<comment type="caution">
    <text evidence="2">The sequence shown here is derived from an EMBL/GenBank/DDBJ whole genome shotgun (WGS) entry which is preliminary data.</text>
</comment>
<evidence type="ECO:0000313" key="4">
    <source>
        <dbReference type="Proteomes" id="UP001501455"/>
    </source>
</evidence>
<dbReference type="EMBL" id="BAAAXF010000040">
    <property type="protein sequence ID" value="GAA3498946.1"/>
    <property type="molecule type" value="Genomic_DNA"/>
</dbReference>
<dbReference type="Proteomes" id="UP001501455">
    <property type="component" value="Unassembled WGS sequence"/>
</dbReference>
<name>A0ABP6TX89_9ACTN</name>
<dbReference type="EMBL" id="BAAAXF010000047">
    <property type="protein sequence ID" value="GAA3499824.1"/>
    <property type="molecule type" value="Genomic_DNA"/>
</dbReference>
<gene>
    <name evidence="2" type="ORF">GCM10019016_060490</name>
    <name evidence="3" type="ORF">GCM10019016_069280</name>
</gene>
<evidence type="ECO:0000313" key="3">
    <source>
        <dbReference type="EMBL" id="GAA3499824.1"/>
    </source>
</evidence>
<evidence type="ECO:0000313" key="2">
    <source>
        <dbReference type="EMBL" id="GAA3498946.1"/>
    </source>
</evidence>
<organism evidence="2 4">
    <name type="scientific">Streptomyces prasinosporus</name>
    <dbReference type="NCBI Taxonomy" id="68256"/>
    <lineage>
        <taxon>Bacteria</taxon>
        <taxon>Bacillati</taxon>
        <taxon>Actinomycetota</taxon>
        <taxon>Actinomycetes</taxon>
        <taxon>Kitasatosporales</taxon>
        <taxon>Streptomycetaceae</taxon>
        <taxon>Streptomyces</taxon>
        <taxon>Streptomyces albogriseolus group</taxon>
    </lineage>
</organism>
<reference evidence="4" key="2">
    <citation type="journal article" date="2019" name="Int. J. Syst. Evol. Microbiol.">
        <title>The Global Catalogue of Microorganisms (GCM) 10K type strain sequencing project: providing services to taxonomists for standard genome sequencing and annotation.</title>
        <authorList>
            <consortium name="The Broad Institute Genomics Platform"/>
            <consortium name="The Broad Institute Genome Sequencing Center for Infectious Disease"/>
            <person name="Wu L."/>
            <person name="Ma J."/>
        </authorList>
    </citation>
    <scope>NUCLEOTIDE SEQUENCE [LARGE SCALE GENOMIC DNA]</scope>
    <source>
        <strain evidence="4">JCM 4816</strain>
    </source>
</reference>
<proteinExistence type="predicted"/>